<name>A0AA88APF8_FICCA</name>
<dbReference type="AlphaFoldDB" id="A0AA88APF8"/>
<evidence type="ECO:0000313" key="1">
    <source>
        <dbReference type="EMBL" id="GMN56764.1"/>
    </source>
</evidence>
<protein>
    <submittedName>
        <fullName evidence="1">Uncharacterized protein</fullName>
    </submittedName>
</protein>
<dbReference type="Proteomes" id="UP001187192">
    <property type="component" value="Unassembled WGS sequence"/>
</dbReference>
<sequence length="94" mass="10762">MNTILCGCNTAVASKWKFHDDGRLQFQRRRQQIQWAKTTVATMADERFRMASLAAAASMADQRWHFGMTPGGTKIWLASTRVLGIWRFSGTLRR</sequence>
<proteinExistence type="predicted"/>
<reference evidence="1" key="1">
    <citation type="submission" date="2023-07" db="EMBL/GenBank/DDBJ databases">
        <title>draft genome sequence of fig (Ficus carica).</title>
        <authorList>
            <person name="Takahashi T."/>
            <person name="Nishimura K."/>
        </authorList>
    </citation>
    <scope>NUCLEOTIDE SEQUENCE</scope>
</reference>
<comment type="caution">
    <text evidence="1">The sequence shown here is derived from an EMBL/GenBank/DDBJ whole genome shotgun (WGS) entry which is preliminary data.</text>
</comment>
<gene>
    <name evidence="1" type="ORF">TIFTF001_025879</name>
</gene>
<keyword evidence="2" id="KW-1185">Reference proteome</keyword>
<evidence type="ECO:0000313" key="2">
    <source>
        <dbReference type="Proteomes" id="UP001187192"/>
    </source>
</evidence>
<dbReference type="EMBL" id="BTGU01000065">
    <property type="protein sequence ID" value="GMN56764.1"/>
    <property type="molecule type" value="Genomic_DNA"/>
</dbReference>
<organism evidence="1 2">
    <name type="scientific">Ficus carica</name>
    <name type="common">Common fig</name>
    <dbReference type="NCBI Taxonomy" id="3494"/>
    <lineage>
        <taxon>Eukaryota</taxon>
        <taxon>Viridiplantae</taxon>
        <taxon>Streptophyta</taxon>
        <taxon>Embryophyta</taxon>
        <taxon>Tracheophyta</taxon>
        <taxon>Spermatophyta</taxon>
        <taxon>Magnoliopsida</taxon>
        <taxon>eudicotyledons</taxon>
        <taxon>Gunneridae</taxon>
        <taxon>Pentapetalae</taxon>
        <taxon>rosids</taxon>
        <taxon>fabids</taxon>
        <taxon>Rosales</taxon>
        <taxon>Moraceae</taxon>
        <taxon>Ficeae</taxon>
        <taxon>Ficus</taxon>
    </lineage>
</organism>
<accession>A0AA88APF8</accession>